<dbReference type="Proteomes" id="UP001353858">
    <property type="component" value="Unassembled WGS sequence"/>
</dbReference>
<reference evidence="3" key="1">
    <citation type="submission" date="2023-01" db="EMBL/GenBank/DDBJ databases">
        <title>Key to firefly adult light organ development and bioluminescence: homeobox transcription factors regulate luciferase expression and transportation to peroxisome.</title>
        <authorList>
            <person name="Fu X."/>
        </authorList>
    </citation>
    <scope>NUCLEOTIDE SEQUENCE [LARGE SCALE GENOMIC DNA]</scope>
</reference>
<sequence>MPKLMAKEFLKTMARNKNRKEMDTSGNEDSENEIPQAVTLGEKAGTSRQETSESELGPAWEKVDRKKKKVKKAAAKKSKESETEKVGKLSRESNRERYAKDFAEEDCFSFPPVEKKYVTPEKVKGK</sequence>
<dbReference type="EMBL" id="JARPUR010000002">
    <property type="protein sequence ID" value="KAK4881983.1"/>
    <property type="molecule type" value="Genomic_DNA"/>
</dbReference>
<feature type="compositionally biased region" description="Basic residues" evidence="1">
    <location>
        <begin position="65"/>
        <end position="76"/>
    </location>
</feature>
<name>A0AAN7SPT8_9COLE</name>
<evidence type="ECO:0000256" key="1">
    <source>
        <dbReference type="SAM" id="MobiDB-lite"/>
    </source>
</evidence>
<protein>
    <submittedName>
        <fullName evidence="2">Uncharacterized protein</fullName>
    </submittedName>
</protein>
<keyword evidence="3" id="KW-1185">Reference proteome</keyword>
<dbReference type="AlphaFoldDB" id="A0AAN7SPT8"/>
<evidence type="ECO:0000313" key="2">
    <source>
        <dbReference type="EMBL" id="KAK4881983.1"/>
    </source>
</evidence>
<accession>A0AAN7SPT8</accession>
<comment type="caution">
    <text evidence="2">The sequence shown here is derived from an EMBL/GenBank/DDBJ whole genome shotgun (WGS) entry which is preliminary data.</text>
</comment>
<evidence type="ECO:0000313" key="3">
    <source>
        <dbReference type="Proteomes" id="UP001353858"/>
    </source>
</evidence>
<organism evidence="2 3">
    <name type="scientific">Aquatica leii</name>
    <dbReference type="NCBI Taxonomy" id="1421715"/>
    <lineage>
        <taxon>Eukaryota</taxon>
        <taxon>Metazoa</taxon>
        <taxon>Ecdysozoa</taxon>
        <taxon>Arthropoda</taxon>
        <taxon>Hexapoda</taxon>
        <taxon>Insecta</taxon>
        <taxon>Pterygota</taxon>
        <taxon>Neoptera</taxon>
        <taxon>Endopterygota</taxon>
        <taxon>Coleoptera</taxon>
        <taxon>Polyphaga</taxon>
        <taxon>Elateriformia</taxon>
        <taxon>Elateroidea</taxon>
        <taxon>Lampyridae</taxon>
        <taxon>Luciolinae</taxon>
        <taxon>Aquatica</taxon>
    </lineage>
</organism>
<feature type="compositionally biased region" description="Basic and acidic residues" evidence="1">
    <location>
        <begin position="77"/>
        <end position="97"/>
    </location>
</feature>
<proteinExistence type="predicted"/>
<gene>
    <name evidence="2" type="ORF">RN001_005302</name>
</gene>
<feature type="region of interest" description="Disordered" evidence="1">
    <location>
        <begin position="11"/>
        <end position="97"/>
    </location>
</feature>